<name>A0ABR4HUV4_9EURO</name>
<gene>
    <name evidence="2" type="ORF">BDW59DRAFT_175103</name>
</gene>
<keyword evidence="3" id="KW-1185">Reference proteome</keyword>
<organism evidence="2 3">
    <name type="scientific">Aspergillus cavernicola</name>
    <dbReference type="NCBI Taxonomy" id="176166"/>
    <lineage>
        <taxon>Eukaryota</taxon>
        <taxon>Fungi</taxon>
        <taxon>Dikarya</taxon>
        <taxon>Ascomycota</taxon>
        <taxon>Pezizomycotina</taxon>
        <taxon>Eurotiomycetes</taxon>
        <taxon>Eurotiomycetidae</taxon>
        <taxon>Eurotiales</taxon>
        <taxon>Aspergillaceae</taxon>
        <taxon>Aspergillus</taxon>
        <taxon>Aspergillus subgen. Nidulantes</taxon>
    </lineage>
</organism>
<dbReference type="InterPro" id="IPR011045">
    <property type="entry name" value="N2O_reductase_N"/>
</dbReference>
<proteinExistence type="inferred from homology"/>
<dbReference type="SUPFAM" id="SSF50974">
    <property type="entry name" value="Nitrous oxide reductase, N-terminal domain"/>
    <property type="match status" value="1"/>
</dbReference>
<dbReference type="Proteomes" id="UP001610335">
    <property type="component" value="Unassembled WGS sequence"/>
</dbReference>
<accession>A0ABR4HUV4</accession>
<protein>
    <submittedName>
        <fullName evidence="2">Lactonase, 7-bladed beta-propeller-domain-containing protein</fullName>
    </submittedName>
</protein>
<comment type="caution">
    <text evidence="2">The sequence shown here is derived from an EMBL/GenBank/DDBJ whole genome shotgun (WGS) entry which is preliminary data.</text>
</comment>
<dbReference type="PANTHER" id="PTHR30344:SF1">
    <property type="entry name" value="6-PHOSPHOGLUCONOLACTONASE"/>
    <property type="match status" value="1"/>
</dbReference>
<evidence type="ECO:0000313" key="2">
    <source>
        <dbReference type="EMBL" id="KAL2818473.1"/>
    </source>
</evidence>
<dbReference type="PANTHER" id="PTHR30344">
    <property type="entry name" value="6-PHOSPHOGLUCONOLACTONASE-RELATED"/>
    <property type="match status" value="1"/>
</dbReference>
<evidence type="ECO:0000313" key="3">
    <source>
        <dbReference type="Proteomes" id="UP001610335"/>
    </source>
</evidence>
<dbReference type="Pfam" id="PF10282">
    <property type="entry name" value="Lactonase"/>
    <property type="match status" value="2"/>
</dbReference>
<dbReference type="Gene3D" id="2.130.10.10">
    <property type="entry name" value="YVTN repeat-like/Quinoprotein amine dehydrogenase"/>
    <property type="match status" value="1"/>
</dbReference>
<comment type="similarity">
    <text evidence="1">Belongs to the cycloisomerase 2 family.</text>
</comment>
<dbReference type="InterPro" id="IPR019405">
    <property type="entry name" value="Lactonase_7-beta_prop"/>
</dbReference>
<dbReference type="InterPro" id="IPR050282">
    <property type="entry name" value="Cycloisomerase_2"/>
</dbReference>
<dbReference type="EMBL" id="JBFXLS010000083">
    <property type="protein sequence ID" value="KAL2818473.1"/>
    <property type="molecule type" value="Genomic_DNA"/>
</dbReference>
<sequence length="324" mass="35158">MRLSPLMSLTSDCGTSPSWLMLDGKNDILYCLDEGVDLPKGALTSFRTNSNGSLSKVQQLQTMAGPVSSVFYSPTLSPGRKFLAVAHYAGSAVIKYSHDPISGHFNHSQIFTFTLPAPGPIPSRQDTAHPHEVLTDPTGNFLLVPDLGADLVGIFHINPTSGQLEAQQTLPVAPASGPRHAVFWVSEQTNSIRLPSSRFYLVTELDNYLRGISFSQFYEENSYQPESGYQNFEGSIPPAGSKAAEIAISPGNDQLVISKRNDSTFAYGSFPRQFEFSPDQEMVAIALQNSHSASVVHWDKKNAVGPLLAEAPLDGEITAVVWDS</sequence>
<reference evidence="2 3" key="1">
    <citation type="submission" date="2024-07" db="EMBL/GenBank/DDBJ databases">
        <title>Section-level genome sequencing and comparative genomics of Aspergillus sections Usti and Cavernicolus.</title>
        <authorList>
            <consortium name="Lawrence Berkeley National Laboratory"/>
            <person name="Nybo J.L."/>
            <person name="Vesth T.C."/>
            <person name="Theobald S."/>
            <person name="Frisvad J.C."/>
            <person name="Larsen T.O."/>
            <person name="Kjaerboelling I."/>
            <person name="Rothschild-Mancinelli K."/>
            <person name="Lyhne E.K."/>
            <person name="Kogle M.E."/>
            <person name="Barry K."/>
            <person name="Clum A."/>
            <person name="Na H."/>
            <person name="Ledsgaard L."/>
            <person name="Lin J."/>
            <person name="Lipzen A."/>
            <person name="Kuo A."/>
            <person name="Riley R."/>
            <person name="Mondo S."/>
            <person name="LaButti K."/>
            <person name="Haridas S."/>
            <person name="Pangalinan J."/>
            <person name="Salamov A.A."/>
            <person name="Simmons B.A."/>
            <person name="Magnuson J.K."/>
            <person name="Chen J."/>
            <person name="Drula E."/>
            <person name="Henrissat B."/>
            <person name="Wiebenga A."/>
            <person name="Lubbers R.J."/>
            <person name="Gomes A.C."/>
            <person name="Makela M.R."/>
            <person name="Stajich J."/>
            <person name="Grigoriev I.V."/>
            <person name="Mortensen U.H."/>
            <person name="De vries R.P."/>
            <person name="Baker S.E."/>
            <person name="Andersen M.R."/>
        </authorList>
    </citation>
    <scope>NUCLEOTIDE SEQUENCE [LARGE SCALE GENOMIC DNA]</scope>
    <source>
        <strain evidence="2 3">CBS 600.67</strain>
    </source>
</reference>
<dbReference type="InterPro" id="IPR015943">
    <property type="entry name" value="WD40/YVTN_repeat-like_dom_sf"/>
</dbReference>
<evidence type="ECO:0000256" key="1">
    <source>
        <dbReference type="ARBA" id="ARBA00005564"/>
    </source>
</evidence>